<proteinExistence type="inferred from homology"/>
<dbReference type="STRING" id="50376.A0A517LGB1"/>
<dbReference type="PANTHER" id="PTHR21314">
    <property type="entry name" value="QUEUOSINE 5'-PHOSPHATE N-GLYCOSYLASE_HYDROLASE-RELATED"/>
    <property type="match status" value="1"/>
</dbReference>
<evidence type="ECO:0000313" key="7">
    <source>
        <dbReference type="EMBL" id="QDS74677.1"/>
    </source>
</evidence>
<evidence type="ECO:0000256" key="6">
    <source>
        <dbReference type="RuleBase" id="RU365002"/>
    </source>
</evidence>
<dbReference type="AlphaFoldDB" id="A0A517LGB1"/>
<keyword evidence="8" id="KW-1185">Reference proteome</keyword>
<comment type="similarity">
    <text evidence="2 6">Belongs to the QNG1 protein family.</text>
</comment>
<comment type="catalytic activity">
    <reaction evidence="5 6">
        <text>queuosine 5'-phosphate + H2O = queuine + D-ribose 5-phosphate</text>
        <dbReference type="Rhea" id="RHEA:75387"/>
        <dbReference type="ChEBI" id="CHEBI:15377"/>
        <dbReference type="ChEBI" id="CHEBI:17433"/>
        <dbReference type="ChEBI" id="CHEBI:78346"/>
        <dbReference type="ChEBI" id="CHEBI:194371"/>
    </reaction>
    <physiologicalReaction direction="left-to-right" evidence="5 6">
        <dbReference type="Rhea" id="RHEA:75388"/>
    </physiologicalReaction>
</comment>
<accession>A0A517LGB1</accession>
<dbReference type="Pfam" id="PF10343">
    <property type="entry name" value="Q_salvage"/>
    <property type="match status" value="1"/>
</dbReference>
<evidence type="ECO:0000256" key="5">
    <source>
        <dbReference type="ARBA" id="ARBA00048204"/>
    </source>
</evidence>
<sequence length="365" mass="42217">MSDDEHDQELLDLLRKSLGIGQSSPADPPETKVLESAQFIYDNSIDVALDMRGTRTAARRIWKQMQDKGYSTKTWSEHELHPKTKDEATIKFIFTMDLLNFSFWSYKDAHERFAIAYRGKKWTGYWSLVAALQRALDTGVPITSPSFWHNEAECTDDILKSVFQSITDEAIPMLDRRVAILREAAKVLFTKYDGSILILLQDSDHSAAKLVNMLARDFPSFRDECEFEGRRVRFLKRAQIFVADIWAAFEGEGWGRFDDIDRLTMFADYRIPQMLHTMGCMLFSPPLERDIRKQVAIKSGSTWEIELRGCSIWCVEMLRQEIVKLDPKASVNAILIDFFLYDAMKQVESAGDEQIPHHRTRSIFY</sequence>
<evidence type="ECO:0000313" key="8">
    <source>
        <dbReference type="Proteomes" id="UP000316270"/>
    </source>
</evidence>
<dbReference type="PANTHER" id="PTHR21314:SF0">
    <property type="entry name" value="QUEUOSINE 5'-PHOSPHATE N-GLYCOSYLASE_HYDROLASE"/>
    <property type="match status" value="1"/>
</dbReference>
<protein>
    <recommendedName>
        <fullName evidence="3 6">Queuosine 5'-phosphate N-glycosylase/hydrolase</fullName>
        <ecNumber evidence="6">3.2.2.-</ecNumber>
    </recommendedName>
    <alternativeName>
        <fullName evidence="4 6">Queuosine-nucleotide N-glycosylase/hydrolase</fullName>
    </alternativeName>
</protein>
<evidence type="ECO:0000256" key="3">
    <source>
        <dbReference type="ARBA" id="ARBA00035306"/>
    </source>
</evidence>
<dbReference type="EMBL" id="CP042195">
    <property type="protein sequence ID" value="QDS74677.1"/>
    <property type="molecule type" value="Genomic_DNA"/>
</dbReference>
<organism evidence="7 8">
    <name type="scientific">Venturia effusa</name>
    <dbReference type="NCBI Taxonomy" id="50376"/>
    <lineage>
        <taxon>Eukaryota</taxon>
        <taxon>Fungi</taxon>
        <taxon>Dikarya</taxon>
        <taxon>Ascomycota</taxon>
        <taxon>Pezizomycotina</taxon>
        <taxon>Dothideomycetes</taxon>
        <taxon>Pleosporomycetidae</taxon>
        <taxon>Venturiales</taxon>
        <taxon>Venturiaceae</taxon>
        <taxon>Venturia</taxon>
    </lineage>
</organism>
<name>A0A517LGB1_9PEZI</name>
<evidence type="ECO:0000256" key="2">
    <source>
        <dbReference type="ARBA" id="ARBA00035119"/>
    </source>
</evidence>
<dbReference type="EC" id="3.2.2.-" evidence="6"/>
<reference evidence="7 8" key="1">
    <citation type="submission" date="2019-07" db="EMBL/GenBank/DDBJ databases">
        <title>Finished genome of Venturia effusa.</title>
        <authorList>
            <person name="Young C.A."/>
            <person name="Cox M.P."/>
            <person name="Ganley A.R.D."/>
            <person name="David W.J."/>
        </authorList>
    </citation>
    <scope>NUCLEOTIDE SEQUENCE [LARGE SCALE GENOMIC DNA]</scope>
    <source>
        <strain evidence="8">albino</strain>
    </source>
</reference>
<evidence type="ECO:0000256" key="1">
    <source>
        <dbReference type="ARBA" id="ARBA00022801"/>
    </source>
</evidence>
<dbReference type="GO" id="GO:0016787">
    <property type="term" value="F:hydrolase activity"/>
    <property type="evidence" value="ECO:0007669"/>
    <property type="project" value="UniProtKB-KW"/>
</dbReference>
<dbReference type="InterPro" id="IPR019438">
    <property type="entry name" value="Q_salvage"/>
</dbReference>
<dbReference type="Proteomes" id="UP000316270">
    <property type="component" value="Chromosome 11"/>
</dbReference>
<gene>
    <name evidence="7" type="ORF">FKW77_009555</name>
</gene>
<comment type="function">
    <text evidence="6">Catalyzes the hydrolysis of queuosine 5'-phosphate, releasing the nucleobase queuine (q). Is required for salvage of queuine from exogenous queuosine (Q) that is imported and then converted to queuosine 5'-phosphate intracellularly.</text>
</comment>
<dbReference type="OrthoDB" id="416777at2759"/>
<evidence type="ECO:0000256" key="4">
    <source>
        <dbReference type="ARBA" id="ARBA00035393"/>
    </source>
</evidence>
<dbReference type="GO" id="GO:0006400">
    <property type="term" value="P:tRNA modification"/>
    <property type="evidence" value="ECO:0007669"/>
    <property type="project" value="TreeGrafter"/>
</dbReference>
<keyword evidence="1 6" id="KW-0378">Hydrolase</keyword>